<comment type="caution">
    <text evidence="1">The sequence shown here is derived from an EMBL/GenBank/DDBJ whole genome shotgun (WGS) entry which is preliminary data.</text>
</comment>
<name>A0ABP2CRM4_9GAMM</name>
<dbReference type="InterPro" id="IPR010653">
    <property type="entry name" value="NlpB/DapX"/>
</dbReference>
<evidence type="ECO:0000313" key="1">
    <source>
        <dbReference type="EMBL" id="EAQ32511.1"/>
    </source>
</evidence>
<dbReference type="Gene3D" id="3.30.310.170">
    <property type="entry name" value="Outer membrane protein assembly factor BamC"/>
    <property type="match status" value="1"/>
</dbReference>
<protein>
    <submittedName>
        <fullName evidence="1">Uncharacterized lipoprotein</fullName>
    </submittedName>
</protein>
<keyword evidence="1" id="KW-0449">Lipoprotein</keyword>
<reference evidence="1 2" key="1">
    <citation type="submission" date="2006-01" db="EMBL/GenBank/DDBJ databases">
        <authorList>
            <person name="Brettar I."/>
            <person name="Hofle M."/>
            <person name="Ferriera S."/>
            <person name="Johnson J."/>
            <person name="Kravitz S."/>
            <person name="Halpern A."/>
            <person name="Remington K."/>
            <person name="Beeson K."/>
            <person name="Tran B."/>
            <person name="Rogers Y.-H."/>
            <person name="Friedman R."/>
            <person name="Venter J.C."/>
        </authorList>
    </citation>
    <scope>NUCLEOTIDE SEQUENCE [LARGE SCALE GENOMIC DNA]</scope>
    <source>
        <strain evidence="1 2">OS145</strain>
    </source>
</reference>
<dbReference type="InterPro" id="IPR042268">
    <property type="entry name" value="BamC_C"/>
</dbReference>
<dbReference type="Proteomes" id="UP000016543">
    <property type="component" value="Unassembled WGS sequence"/>
</dbReference>
<keyword evidence="2" id="KW-1185">Reference proteome</keyword>
<proteinExistence type="predicted"/>
<organism evidence="1 2">
    <name type="scientific">Idiomarina baltica OS145</name>
    <dbReference type="NCBI Taxonomy" id="314276"/>
    <lineage>
        <taxon>Bacteria</taxon>
        <taxon>Pseudomonadati</taxon>
        <taxon>Pseudomonadota</taxon>
        <taxon>Gammaproteobacteria</taxon>
        <taxon>Alteromonadales</taxon>
        <taxon>Idiomarinaceae</taxon>
        <taxon>Idiomarina</taxon>
    </lineage>
</organism>
<dbReference type="EMBL" id="AAMX01000005">
    <property type="protein sequence ID" value="EAQ32511.1"/>
    <property type="molecule type" value="Genomic_DNA"/>
</dbReference>
<dbReference type="PROSITE" id="PS51257">
    <property type="entry name" value="PROKAR_LIPOPROTEIN"/>
    <property type="match status" value="1"/>
</dbReference>
<accession>A0ABP2CRM4</accession>
<dbReference type="RefSeq" id="WP_006955482.1">
    <property type="nucleotide sequence ID" value="NZ_CH672405.1"/>
</dbReference>
<sequence length="365" mass="40392">MNFRRTAIVTSLAMITLASCSSIEKEQANGDFDYVNLKQRPELNVPSGLETPDYSNTYKIPAADTSGPIGEEVRVVSPRQVHPIALGSRVLENEKQARVYFDLVEGMSDSIVNTVWTAAEQVLDRKGLTFTKTGENQWTTELLTTEDEYEAEGDGGWWLLGDGDTTVSLEQSFRYVLTQAPETHGRTTALEVTLADVSQKVNGDRTEMAELTQHNLSVDLLNKVVSQVNRVHQQSIQQSREAGVPVSVSTNAKQQPVFVVELDFDDAWVLTGQALEQIGLSIDDLNREAGTYFVEYTEPDSGFLFIGGDDYESLGIPEGNYEIRLVEFGDDTAISVWSNDEVVDQAWLESVKPALEQALKVASQQ</sequence>
<evidence type="ECO:0000313" key="2">
    <source>
        <dbReference type="Proteomes" id="UP000016543"/>
    </source>
</evidence>
<gene>
    <name evidence="1" type="ORF">OS145_00875</name>
</gene>
<dbReference type="Pfam" id="PF06804">
    <property type="entry name" value="Lipoprotein_18"/>
    <property type="match status" value="1"/>
</dbReference>